<dbReference type="InterPro" id="IPR016181">
    <property type="entry name" value="Acyl_CoA_acyltransferase"/>
</dbReference>
<protein>
    <submittedName>
        <fullName evidence="4">Acetyltransferase</fullName>
    </submittedName>
</protein>
<dbReference type="Pfam" id="PF13673">
    <property type="entry name" value="Acetyltransf_10"/>
    <property type="match status" value="1"/>
</dbReference>
<evidence type="ECO:0000313" key="4">
    <source>
        <dbReference type="EMBL" id="PKF31809.1"/>
    </source>
</evidence>
<evidence type="ECO:0000259" key="3">
    <source>
        <dbReference type="PROSITE" id="PS51186"/>
    </source>
</evidence>
<dbReference type="CDD" id="cd04301">
    <property type="entry name" value="NAT_SF"/>
    <property type="match status" value="1"/>
</dbReference>
<dbReference type="PANTHER" id="PTHR43800">
    <property type="entry name" value="PEPTIDYL-LYSINE N-ACETYLTRANSFERASE YJAB"/>
    <property type="match status" value="1"/>
</dbReference>
<feature type="domain" description="N-acetyltransferase" evidence="3">
    <location>
        <begin position="2"/>
        <end position="143"/>
    </location>
</feature>
<dbReference type="SUPFAM" id="SSF55729">
    <property type="entry name" value="Acyl-CoA N-acyltransferases (Nat)"/>
    <property type="match status" value="1"/>
</dbReference>
<name>A0A2N0WBC2_9GAMM</name>
<dbReference type="GO" id="GO:0016747">
    <property type="term" value="F:acyltransferase activity, transferring groups other than amino-acyl groups"/>
    <property type="evidence" value="ECO:0007669"/>
    <property type="project" value="InterPro"/>
</dbReference>
<sequence>MLDIRMSRLDEGAQIVAIWKSSVDATHQFLKPEDCLEIEKEVIGFFSETPVWVAVNSDDQPLGFMFLHEGHMEALFIDATARGQGVGKFLLSHALTLHPNLTIDVNEQNQQAVGFYQHLGFQVTGRSELDSQGRAYPLLHLAIEPKA</sequence>
<organism evidence="4 5">
    <name type="scientific">Acinetobacter proteolyticus</name>
    <dbReference type="NCBI Taxonomy" id="1776741"/>
    <lineage>
        <taxon>Bacteria</taxon>
        <taxon>Pseudomonadati</taxon>
        <taxon>Pseudomonadota</taxon>
        <taxon>Gammaproteobacteria</taxon>
        <taxon>Moraxellales</taxon>
        <taxon>Moraxellaceae</taxon>
        <taxon>Acinetobacter</taxon>
    </lineage>
</organism>
<evidence type="ECO:0000256" key="1">
    <source>
        <dbReference type="ARBA" id="ARBA00022679"/>
    </source>
</evidence>
<dbReference type="AlphaFoldDB" id="A0A2N0WBC2"/>
<keyword evidence="1 4" id="KW-0808">Transferase</keyword>
<dbReference type="RefSeq" id="WP_101237182.1">
    <property type="nucleotide sequence ID" value="NZ_PISJ01000019.1"/>
</dbReference>
<proteinExistence type="predicted"/>
<dbReference type="Proteomes" id="UP000233553">
    <property type="component" value="Unassembled WGS sequence"/>
</dbReference>
<reference evidence="4 5" key="1">
    <citation type="submission" date="2017-12" db="EMBL/GenBank/DDBJ databases">
        <title>Draft Genome sequences of multiple microbial strains isolated from spacecraft associated surfaces.</title>
        <authorList>
            <person name="Seuylemezian A."/>
            <person name="Vaishampayan P."/>
            <person name="Venkateswaran K."/>
        </authorList>
    </citation>
    <scope>NUCLEOTIDE SEQUENCE [LARGE SCALE GENOMIC DNA]</scope>
    <source>
        <strain evidence="4 5">2P01AA</strain>
    </source>
</reference>
<evidence type="ECO:0000313" key="5">
    <source>
        <dbReference type="Proteomes" id="UP000233553"/>
    </source>
</evidence>
<dbReference type="EMBL" id="PISJ01000019">
    <property type="protein sequence ID" value="PKF31809.1"/>
    <property type="molecule type" value="Genomic_DNA"/>
</dbReference>
<accession>A0A2N0WBC2</accession>
<dbReference type="PROSITE" id="PS51186">
    <property type="entry name" value="GNAT"/>
    <property type="match status" value="1"/>
</dbReference>
<dbReference type="Gene3D" id="3.40.630.30">
    <property type="match status" value="1"/>
</dbReference>
<comment type="caution">
    <text evidence="4">The sequence shown here is derived from an EMBL/GenBank/DDBJ whole genome shotgun (WGS) entry which is preliminary data.</text>
</comment>
<dbReference type="InterPro" id="IPR000182">
    <property type="entry name" value="GNAT_dom"/>
</dbReference>
<dbReference type="PANTHER" id="PTHR43800:SF1">
    <property type="entry name" value="PEPTIDYL-LYSINE N-ACETYLTRANSFERASE YJAB"/>
    <property type="match status" value="1"/>
</dbReference>
<gene>
    <name evidence="4" type="ORF">CW311_16330</name>
</gene>
<evidence type="ECO:0000256" key="2">
    <source>
        <dbReference type="ARBA" id="ARBA00023315"/>
    </source>
</evidence>
<keyword evidence="2" id="KW-0012">Acyltransferase</keyword>
<dbReference type="NCBIfam" id="NF007807">
    <property type="entry name" value="PRK10514.1"/>
    <property type="match status" value="1"/>
</dbReference>